<name>A0ABM9C6N4_9BACL</name>
<comment type="caution">
    <text evidence="10">The sequence shown here is derived from an EMBL/GenBank/DDBJ whole genome shotgun (WGS) entry which is preliminary data.</text>
</comment>
<dbReference type="InterPro" id="IPR027417">
    <property type="entry name" value="P-loop_NTPase"/>
</dbReference>
<keyword evidence="11" id="KW-1185">Reference proteome</keyword>
<feature type="transmembrane region" description="Helical" evidence="7">
    <location>
        <begin position="32"/>
        <end position="52"/>
    </location>
</feature>
<dbReference type="PROSITE" id="PS00211">
    <property type="entry name" value="ABC_TRANSPORTER_1"/>
    <property type="match status" value="1"/>
</dbReference>
<feature type="domain" description="ABC transporter" evidence="8">
    <location>
        <begin position="353"/>
        <end position="588"/>
    </location>
</feature>
<dbReference type="Gene3D" id="3.40.50.300">
    <property type="entry name" value="P-loop containing nucleotide triphosphate hydrolases"/>
    <property type="match status" value="1"/>
</dbReference>
<dbReference type="PROSITE" id="PS50893">
    <property type="entry name" value="ABC_TRANSPORTER_2"/>
    <property type="match status" value="1"/>
</dbReference>
<dbReference type="EMBL" id="CAKMMF010000009">
    <property type="protein sequence ID" value="CAH1203441.1"/>
    <property type="molecule type" value="Genomic_DNA"/>
</dbReference>
<evidence type="ECO:0000259" key="8">
    <source>
        <dbReference type="PROSITE" id="PS50893"/>
    </source>
</evidence>
<dbReference type="Gene3D" id="1.20.1560.10">
    <property type="entry name" value="ABC transporter type 1, transmembrane domain"/>
    <property type="match status" value="1"/>
</dbReference>
<dbReference type="GO" id="GO:0005524">
    <property type="term" value="F:ATP binding"/>
    <property type="evidence" value="ECO:0007669"/>
    <property type="project" value="UniProtKB-KW"/>
</dbReference>
<gene>
    <name evidence="10" type="ORF">PAECIP111893_01968</name>
</gene>
<dbReference type="PROSITE" id="PS50929">
    <property type="entry name" value="ABC_TM1F"/>
    <property type="match status" value="1"/>
</dbReference>
<dbReference type="InterPro" id="IPR011527">
    <property type="entry name" value="ABC1_TM_dom"/>
</dbReference>
<evidence type="ECO:0000313" key="10">
    <source>
        <dbReference type="EMBL" id="CAH1203441.1"/>
    </source>
</evidence>
<comment type="subcellular location">
    <subcellularLocation>
        <location evidence="1">Cell membrane</location>
        <topology evidence="1">Multi-pass membrane protein</topology>
    </subcellularLocation>
</comment>
<proteinExistence type="predicted"/>
<dbReference type="SMART" id="SM00382">
    <property type="entry name" value="AAA"/>
    <property type="match status" value="1"/>
</dbReference>
<keyword evidence="5 7" id="KW-1133">Transmembrane helix</keyword>
<dbReference type="InterPro" id="IPR003593">
    <property type="entry name" value="AAA+_ATPase"/>
</dbReference>
<dbReference type="CDD" id="cd18545">
    <property type="entry name" value="ABC_6TM_YknV_like"/>
    <property type="match status" value="1"/>
</dbReference>
<feature type="transmembrane region" description="Helical" evidence="7">
    <location>
        <begin position="260"/>
        <end position="280"/>
    </location>
</feature>
<dbReference type="Pfam" id="PF00005">
    <property type="entry name" value="ABC_tran"/>
    <property type="match status" value="1"/>
</dbReference>
<evidence type="ECO:0000256" key="2">
    <source>
        <dbReference type="ARBA" id="ARBA00022692"/>
    </source>
</evidence>
<dbReference type="InterPro" id="IPR036640">
    <property type="entry name" value="ABC1_TM_sf"/>
</dbReference>
<keyword evidence="6 7" id="KW-0472">Membrane</keyword>
<dbReference type="SUPFAM" id="SSF52540">
    <property type="entry name" value="P-loop containing nucleoside triphosphate hydrolases"/>
    <property type="match status" value="1"/>
</dbReference>
<evidence type="ECO:0000259" key="9">
    <source>
        <dbReference type="PROSITE" id="PS50929"/>
    </source>
</evidence>
<dbReference type="Proteomes" id="UP000838686">
    <property type="component" value="Unassembled WGS sequence"/>
</dbReference>
<feature type="transmembrane region" description="Helical" evidence="7">
    <location>
        <begin position="286"/>
        <end position="304"/>
    </location>
</feature>
<dbReference type="PANTHER" id="PTHR43394:SF1">
    <property type="entry name" value="ATP-BINDING CASSETTE SUB-FAMILY B MEMBER 10, MITOCHONDRIAL"/>
    <property type="match status" value="1"/>
</dbReference>
<organism evidence="10 11">
    <name type="scientific">Paenibacillus plantiphilus</name>
    <dbReference type="NCBI Taxonomy" id="2905650"/>
    <lineage>
        <taxon>Bacteria</taxon>
        <taxon>Bacillati</taxon>
        <taxon>Bacillota</taxon>
        <taxon>Bacilli</taxon>
        <taxon>Bacillales</taxon>
        <taxon>Paenibacillaceae</taxon>
        <taxon>Paenibacillus</taxon>
    </lineage>
</organism>
<evidence type="ECO:0000256" key="3">
    <source>
        <dbReference type="ARBA" id="ARBA00022741"/>
    </source>
</evidence>
<dbReference type="PANTHER" id="PTHR43394">
    <property type="entry name" value="ATP-DEPENDENT PERMEASE MDL1, MITOCHONDRIAL"/>
    <property type="match status" value="1"/>
</dbReference>
<protein>
    <submittedName>
        <fullName evidence="10">ABC transporter ATP-binding protein</fullName>
    </submittedName>
</protein>
<evidence type="ECO:0000256" key="7">
    <source>
        <dbReference type="SAM" id="Phobius"/>
    </source>
</evidence>
<feature type="transmembrane region" description="Helical" evidence="7">
    <location>
        <begin position="147"/>
        <end position="170"/>
    </location>
</feature>
<dbReference type="SUPFAM" id="SSF90123">
    <property type="entry name" value="ABC transporter transmembrane region"/>
    <property type="match status" value="1"/>
</dbReference>
<dbReference type="InterPro" id="IPR003439">
    <property type="entry name" value="ABC_transporter-like_ATP-bd"/>
</dbReference>
<accession>A0ABM9C6N4</accession>
<evidence type="ECO:0000256" key="5">
    <source>
        <dbReference type="ARBA" id="ARBA00022989"/>
    </source>
</evidence>
<dbReference type="InterPro" id="IPR039421">
    <property type="entry name" value="Type_1_exporter"/>
</dbReference>
<feature type="transmembrane region" description="Helical" evidence="7">
    <location>
        <begin position="72"/>
        <end position="93"/>
    </location>
</feature>
<evidence type="ECO:0000256" key="6">
    <source>
        <dbReference type="ARBA" id="ARBA00023136"/>
    </source>
</evidence>
<evidence type="ECO:0000256" key="4">
    <source>
        <dbReference type="ARBA" id="ARBA00022840"/>
    </source>
</evidence>
<reference evidence="10" key="1">
    <citation type="submission" date="2022-01" db="EMBL/GenBank/DDBJ databases">
        <authorList>
            <person name="Criscuolo A."/>
        </authorList>
    </citation>
    <scope>NUCLEOTIDE SEQUENCE</scope>
    <source>
        <strain evidence="10">CIP111893</strain>
    </source>
</reference>
<feature type="transmembrane region" description="Helical" evidence="7">
    <location>
        <begin position="176"/>
        <end position="194"/>
    </location>
</feature>
<keyword evidence="4 10" id="KW-0067">ATP-binding</keyword>
<keyword evidence="3" id="KW-0547">Nucleotide-binding</keyword>
<feature type="domain" description="ABC transmembrane type-1" evidence="9">
    <location>
        <begin position="38"/>
        <end position="319"/>
    </location>
</feature>
<evidence type="ECO:0000256" key="1">
    <source>
        <dbReference type="ARBA" id="ARBA00004651"/>
    </source>
</evidence>
<keyword evidence="2 7" id="KW-0812">Transmembrane</keyword>
<dbReference type="InterPro" id="IPR017871">
    <property type="entry name" value="ABC_transporter-like_CS"/>
</dbReference>
<evidence type="ECO:0000313" key="11">
    <source>
        <dbReference type="Proteomes" id="UP000838686"/>
    </source>
</evidence>
<dbReference type="Pfam" id="PF00664">
    <property type="entry name" value="ABC_membrane"/>
    <property type="match status" value="1"/>
</dbReference>
<sequence>MSQVEWDSDDELEEKPFNKAYMRRLFRYLLPYRKILSFVGIIVLINMALSLAEPLLLGYIIDAGIVKGDYTVIHWIGFSLLAIRIISWLLGYVHTRLINFTGQRILFDLRQQLFNHLQTLSFRFFDGRPAGKIMSRITNDTNAIGELINGGLITMVMEVTHLVGIVAILLWMDWQLALLSFASLPLLFLVVGKLQPRIEGAYSRSRKTMSAINGNLNETIQGIRVIQAFSRQSVNNRKFDTLNANNKQAYMRAATLENTVWPIVEMIGMLGTCLVVWFGAMKVLDGVLTLGFVMAFINYLWRFWGPISALSKVYSQLLSAMASAERIFEVLDTEPEIKDRAEAKVMKSIRGEVIFEDVSFRYGEDKPEVLQGIQLHIQPGQRVAIVGPTGAGKSTIVNLLMRFYDATGGRILIDGQDVKDVTLESLRKQIGIVLQDSFIFSGTIEDNLRYGNEDASDEALRQAAQHVRIDGFVSQFPEGYDTQVEERGSKLSVGQRQLLAFGRVLLSDPRILILDEATSSVDTETEQHIQAALHSVLQGRTAFIIAHRLSTIRDADVILVVRDGRITEQGSHDELMLKDGMYKKLYMTQFEMQQSLAAKTGA</sequence>
<dbReference type="RefSeq" id="WP_236340813.1">
    <property type="nucleotide sequence ID" value="NZ_CAKMMF010000009.1"/>
</dbReference>